<accession>A0AAU2GRM6</accession>
<dbReference type="AlphaFoldDB" id="A0AAU2GRM6"/>
<evidence type="ECO:0008006" key="2">
    <source>
        <dbReference type="Google" id="ProtNLM"/>
    </source>
</evidence>
<evidence type="ECO:0000313" key="1">
    <source>
        <dbReference type="EMBL" id="WTU38441.1"/>
    </source>
</evidence>
<sequence length="43" mass="4648">MNNDTMQDLFDLDVREVVAAGEAEQSAGISDSCDGSCHRPFCI</sequence>
<organism evidence="1">
    <name type="scientific">Streptomyces sp. NBC_00060</name>
    <dbReference type="NCBI Taxonomy" id="2975636"/>
    <lineage>
        <taxon>Bacteria</taxon>
        <taxon>Bacillati</taxon>
        <taxon>Actinomycetota</taxon>
        <taxon>Actinomycetes</taxon>
        <taxon>Kitasatosporales</taxon>
        <taxon>Streptomycetaceae</taxon>
        <taxon>Streptomyces</taxon>
    </lineage>
</organism>
<gene>
    <name evidence="1" type="ORF">OHV25_02140</name>
</gene>
<dbReference type="EMBL" id="CP108253">
    <property type="protein sequence ID" value="WTU38441.1"/>
    <property type="molecule type" value="Genomic_DNA"/>
</dbReference>
<reference evidence="1" key="1">
    <citation type="submission" date="2022-10" db="EMBL/GenBank/DDBJ databases">
        <title>The complete genomes of actinobacterial strains from the NBC collection.</title>
        <authorList>
            <person name="Joergensen T.S."/>
            <person name="Alvarez Arevalo M."/>
            <person name="Sterndorff E.B."/>
            <person name="Faurdal D."/>
            <person name="Vuksanovic O."/>
            <person name="Mourched A.-S."/>
            <person name="Charusanti P."/>
            <person name="Shaw S."/>
            <person name="Blin K."/>
            <person name="Weber T."/>
        </authorList>
    </citation>
    <scope>NUCLEOTIDE SEQUENCE</scope>
    <source>
        <strain evidence="1">NBC_00060</strain>
    </source>
</reference>
<name>A0AAU2GRM6_9ACTN</name>
<protein>
    <recommendedName>
        <fullName evidence="2">FxLD family lantipeptide</fullName>
    </recommendedName>
</protein>
<proteinExistence type="predicted"/>